<dbReference type="InterPro" id="IPR021109">
    <property type="entry name" value="Peptidase_aspartic_dom_sf"/>
</dbReference>
<proteinExistence type="predicted"/>
<evidence type="ECO:0000256" key="7">
    <source>
        <dbReference type="ARBA" id="ARBA00022801"/>
    </source>
</evidence>
<feature type="compositionally biased region" description="Acidic residues" evidence="16">
    <location>
        <begin position="84"/>
        <end position="98"/>
    </location>
</feature>
<keyword evidence="10" id="KW-0229">DNA integration</keyword>
<dbReference type="SUPFAM" id="SSF57756">
    <property type="entry name" value="Retrovirus zinc finger-like domains"/>
    <property type="match status" value="1"/>
</dbReference>
<dbReference type="Pfam" id="PF08284">
    <property type="entry name" value="RVP_2"/>
    <property type="match status" value="1"/>
</dbReference>
<dbReference type="InterPro" id="IPR038077">
    <property type="entry name" value="Troponin_sf"/>
</dbReference>
<keyword evidence="4" id="KW-0540">Nuclease</keyword>
<keyword evidence="14" id="KW-0862">Zinc</keyword>
<feature type="compositionally biased region" description="Polar residues" evidence="16">
    <location>
        <begin position="1796"/>
        <end position="1823"/>
    </location>
</feature>
<evidence type="ECO:0000256" key="9">
    <source>
        <dbReference type="ARBA" id="ARBA00022884"/>
    </source>
</evidence>
<dbReference type="PANTHER" id="PTHR37984:SF5">
    <property type="entry name" value="PROTEIN NYNRIN-LIKE"/>
    <property type="match status" value="1"/>
</dbReference>
<keyword evidence="2" id="KW-0808">Transferase</keyword>
<evidence type="ECO:0000256" key="16">
    <source>
        <dbReference type="SAM" id="MobiDB-lite"/>
    </source>
</evidence>
<feature type="compositionally biased region" description="Polar residues" evidence="16">
    <location>
        <begin position="526"/>
        <end position="539"/>
    </location>
</feature>
<feature type="coiled-coil region" evidence="15">
    <location>
        <begin position="2151"/>
        <end position="2178"/>
    </location>
</feature>
<dbReference type="Gene3D" id="3.30.70.270">
    <property type="match status" value="1"/>
</dbReference>
<dbReference type="Gene3D" id="3.30.420.10">
    <property type="entry name" value="Ribonuclease H-like superfamily/Ribonuclease H"/>
    <property type="match status" value="1"/>
</dbReference>
<evidence type="ECO:0000256" key="3">
    <source>
        <dbReference type="ARBA" id="ARBA00022695"/>
    </source>
</evidence>
<dbReference type="CDD" id="cd09274">
    <property type="entry name" value="RNase_HI_RT_Ty3"/>
    <property type="match status" value="1"/>
</dbReference>
<keyword evidence="15" id="KW-0175">Coiled coil</keyword>
<keyword evidence="14" id="KW-0479">Metal-binding</keyword>
<dbReference type="GO" id="GO:0003964">
    <property type="term" value="F:RNA-directed DNA polymerase activity"/>
    <property type="evidence" value="ECO:0007669"/>
    <property type="project" value="UniProtKB-KW"/>
</dbReference>
<dbReference type="InterPro" id="IPR041577">
    <property type="entry name" value="RT_RNaseH_2"/>
</dbReference>
<keyword evidence="14" id="KW-0863">Zinc-finger</keyword>
<dbReference type="InterPro" id="IPR043502">
    <property type="entry name" value="DNA/RNA_pol_sf"/>
</dbReference>
<dbReference type="InterPro" id="IPR001969">
    <property type="entry name" value="Aspartic_peptidase_AS"/>
</dbReference>
<dbReference type="Pfam" id="PF17919">
    <property type="entry name" value="RT_RNaseH_2"/>
    <property type="match status" value="1"/>
</dbReference>
<evidence type="ECO:0000313" key="19">
    <source>
        <dbReference type="EMBL" id="GJS53842.1"/>
    </source>
</evidence>
<evidence type="ECO:0000256" key="10">
    <source>
        <dbReference type="ARBA" id="ARBA00022908"/>
    </source>
</evidence>
<keyword evidence="7" id="KW-0378">Hydrolase</keyword>
<feature type="compositionally biased region" description="Low complexity" evidence="16">
    <location>
        <begin position="742"/>
        <end position="757"/>
    </location>
</feature>
<evidence type="ECO:0000259" key="18">
    <source>
        <dbReference type="PROSITE" id="PS50994"/>
    </source>
</evidence>
<feature type="domain" description="CCHC-type" evidence="17">
    <location>
        <begin position="794"/>
        <end position="810"/>
    </location>
</feature>
<reference evidence="19" key="1">
    <citation type="journal article" date="2022" name="Int. J. Mol. Sci.">
        <title>Draft Genome of Tanacetum Coccineum: Genomic Comparison of Closely Related Tanacetum-Family Plants.</title>
        <authorList>
            <person name="Yamashiro T."/>
            <person name="Shiraishi A."/>
            <person name="Nakayama K."/>
            <person name="Satake H."/>
        </authorList>
    </citation>
    <scope>NUCLEOTIDE SEQUENCE</scope>
</reference>
<keyword evidence="5" id="KW-0064">Aspartyl protease</keyword>
<dbReference type="InterPro" id="IPR001584">
    <property type="entry name" value="Integrase_cat-core"/>
</dbReference>
<feature type="compositionally biased region" description="Low complexity" evidence="16">
    <location>
        <begin position="1777"/>
        <end position="1795"/>
    </location>
</feature>
<feature type="compositionally biased region" description="Basic and acidic residues" evidence="16">
    <location>
        <begin position="1972"/>
        <end position="1986"/>
    </location>
</feature>
<keyword evidence="1" id="KW-0645">Protease</keyword>
<keyword evidence="20" id="KW-1185">Reference proteome</keyword>
<dbReference type="InterPro" id="IPR001878">
    <property type="entry name" value="Znf_CCHC"/>
</dbReference>
<evidence type="ECO:0000256" key="1">
    <source>
        <dbReference type="ARBA" id="ARBA00022670"/>
    </source>
</evidence>
<feature type="domain" description="Integrase catalytic" evidence="18">
    <location>
        <begin position="1390"/>
        <end position="1495"/>
    </location>
</feature>
<evidence type="ECO:0000313" key="20">
    <source>
        <dbReference type="Proteomes" id="UP001151760"/>
    </source>
</evidence>
<dbReference type="Gene3D" id="4.10.60.10">
    <property type="entry name" value="Zinc finger, CCHC-type"/>
    <property type="match status" value="1"/>
</dbReference>
<dbReference type="PANTHER" id="PTHR37984">
    <property type="entry name" value="PROTEIN CBG26694"/>
    <property type="match status" value="1"/>
</dbReference>
<dbReference type="InterPro" id="IPR043128">
    <property type="entry name" value="Rev_trsase/Diguanyl_cyclase"/>
</dbReference>
<dbReference type="SUPFAM" id="SSF90250">
    <property type="entry name" value="Troponin coil-coiled subunits"/>
    <property type="match status" value="1"/>
</dbReference>
<evidence type="ECO:0000256" key="14">
    <source>
        <dbReference type="PROSITE-ProRule" id="PRU00047"/>
    </source>
</evidence>
<evidence type="ECO:0000256" key="8">
    <source>
        <dbReference type="ARBA" id="ARBA00022842"/>
    </source>
</evidence>
<dbReference type="InterPro" id="IPR005162">
    <property type="entry name" value="Retrotrans_gag_dom"/>
</dbReference>
<dbReference type="SMART" id="SM00343">
    <property type="entry name" value="ZnF_C2HC"/>
    <property type="match status" value="2"/>
</dbReference>
<accession>A0ABQ4WLV1</accession>
<evidence type="ECO:0000256" key="5">
    <source>
        <dbReference type="ARBA" id="ARBA00022750"/>
    </source>
</evidence>
<keyword evidence="11 19" id="KW-0695">RNA-directed DNA polymerase</keyword>
<keyword evidence="8" id="KW-0460">Magnesium</keyword>
<feature type="domain" description="CCHC-type" evidence="17">
    <location>
        <begin position="832"/>
        <end position="847"/>
    </location>
</feature>
<dbReference type="SUPFAM" id="SSF56672">
    <property type="entry name" value="DNA/RNA polymerases"/>
    <property type="match status" value="1"/>
</dbReference>
<dbReference type="Pfam" id="PF00098">
    <property type="entry name" value="zf-CCHC"/>
    <property type="match status" value="2"/>
</dbReference>
<reference evidence="19" key="2">
    <citation type="submission" date="2022-01" db="EMBL/GenBank/DDBJ databases">
        <authorList>
            <person name="Yamashiro T."/>
            <person name="Shiraishi A."/>
            <person name="Satake H."/>
            <person name="Nakayama K."/>
        </authorList>
    </citation>
    <scope>NUCLEOTIDE SEQUENCE</scope>
</reference>
<evidence type="ECO:0000256" key="15">
    <source>
        <dbReference type="SAM" id="Coils"/>
    </source>
</evidence>
<sequence>MSIGFSIIRGDIYVYIISMRPPLDIGLWTSFFRLQEPDSPEAAPASPDYVPGPKEPEHAPLSPDYAYVVTDSPIALSPGYVADSDPEEDPEEDSEDGPVDYPADGGDGDDDDSSDDDEEEEEEASEEEEEAEEEEEEHLAPTDSVVAPVVDHVPSSEETEPFKTDESAATPPSPPACRTTARISIRPEAPVLLPPEEEECLARCLAAPALPSLPLPRLPHPYGSPNHVRAPPGFRAAMGRLRASSPFPPPVPAALPLPLPPLPPLPSSPLPPLPDSLFIPPVDRREDIPEAELPPRKRLCLTTPASRYEVGESSTAVPRPTGGRRVDYGFVGTLDAEARRQRAEAVGYGIRDTWVDPRETTEEVAPVTLEGVNTRVTELTAVQEQDTQEIYAVIEDTQDRQTQIYQTVETLVDDSRYHYETARLLDQEALVSREAWAHSMGFSSAVHFELQGYRTHVWTQDHRMDVQDSLIAALTAQNNMPPRRSSATARAAAAAAAAATPMTAAAVEQLIEARVSAALANHETLRNSTNGHGDGSHNSGTGIRGTTRTPRECTYKDFLNCHPLNFKGTERVVVLAQWFEKMESVFHISNYAVENQVKFATCTFVGNALTWWNSHMKAVTQDVAYAMDWKTLKKMMTIKYCPRGEIKKLEIELWNLKVKGTDITSYTLRFQELALMCGRMFPEESDEVEKYVSGLPDMIRGNVMSYRPQTMEEVIEFANDQMDQKLITLTERQAEQKRKLEYNAGNNQGYQQQNKRQNTGRAYTARTGEKREYTGSLPLCTKCNYHHKGPCAPRCNKCKKIGHLARDCRSSGPNNNNNNRGNSGATQNVATCYECGVQGHFKRDCPKLKNENRGNQRGNNNAPAKVYVVGNAGTNPDSNIVTGTFLLNDRYASILFDTGADRSFVSTTFSSIIDITPTTLDHYYDVELADGKIIGINTIIRGCTLNFLNHPFNINLLPVELGSFDVIIGMDWLSKYHAVIDCAEKIVRIPWGNETLIIHGLPPTRQVEFQIDLMPGAAPVARAPYRLAPSEMKELSEQLQELSDTERKEHEEHLKAILELLKKEELYAKFSKCLAGYYRRFIEGFSKIAKPMTKLTQKKVAFEWGDKQEAAFQTLKTKLCSAPILALPQGAENFIVYCDASHKGLGAVLMQNEKVIAYASRQLKIHEKNYTTHDLELGAVVFSLKIWRHDTSMNQRLLMDYDCEIRFTQEANVVADALSRKERIKPLRVRALVMTISLDLPKQILIAQTEAQKPENLKNEDVGGMIRRDITKEKLEPRADGTLCLNGRSWLPCYGDLRTVIMHESHKSKYSVHPGSDKMYQDMKKLYWWPNMKADIATYVSKCLTCAKVKAEHQRPSGLLVQPKIPEWKWDNITMDFVTKLPKSPQGHDTIWEVVARHGIPVSIICDRDPRFASRFWRSLQKALGTSLDMSTAYHPETDGQSERTIQTLEDMLRACVIDFGKGWINHLPLVEFSYNNSYHASIKAAPFEALYGRKCRSPVCWAEVGEAQLTGPDLIQETTEKIIQIKQRIQAARDRQKSYADSKRKSMEFQVGDKVMLKVSPWKGVVPVPLWKTTYEKYKLSLLEEPIKIREQRSNDYSEAAYHSLRSLNTRRVLNSHGNMKILSKKKSTTTLHKSRPSSIHYNVVRFEDKALLTVFESKSTSFNKFSSNIATTLVCLATNRTYNFSKIIFDGMMRNVNSKGKFLMYPRFIEKLLKMSQFGTIKHSAIYPVPFQTQKVFTILKVNSPSFSRRTVPLFDTMIVQQGEGSENQLEPHHTPSTQHVSPSHPTHTSSPHEIQSTPPEAQTTPQASLPHTINIPSHTPTLRRMTKRAIRISQSKALSPIADETAPPIKGDRYGEAFPTATSIDAGHDRENIPKTSVMPHESFPKVTSLGGDEGSLKQMLKELMEFCTTLQSQQTQMTEKIQSQDLEIKQLKARIQTLEDAQKPREGVQEDAPNRGGIDQGEVNVFKGDAEKDSSRSTDKGSESTGDLANVLSSMGAANILASGGLKEVFTTASPQVPPVSSNVSTAIVTASEKDPTAEVLTTARDTTPYTRRPRASRGVVIRSTSPIPISIPSAGKEDKRKGKEIMTEPEKPAKAKVQEQMSLQLARELQEEFVHEDQSIREQIERDAEIARIHAEEDLRQMINELDRSNVMINKHMAEYEEAENDLTIEEKTELITELINYQKDFARIKKYQAQQQRLASKSERRKFYTSVLRSHAGWKTKDLRGMTFDQLEEKFIPVWESIQDFVPMDSKKESESLKRSGILLEKVKAKRLKTSDVSAQEQQESDNQDEIINLQQWAVLVREETSVNITPSVVKVPICDWKIYKDKLREVYQIFRVGQAPKVYPYFESMLKDFDRDDLVTLWKLVKDRFKTELPKSDLEKCLFWPLKVMFEPVATDLLWQFEAPIKSWKMYKSCKVHCLSMEGMIIYMLDDVEYPFQKTTLKKMLDHKCEVSEFNEDVIQMINLIRGQLKKE</sequence>
<comment type="caution">
    <text evidence="19">The sequence shown here is derived from an EMBL/GenBank/DDBJ whole genome shotgun (WGS) entry which is preliminary data.</text>
</comment>
<dbReference type="InterPro" id="IPR041588">
    <property type="entry name" value="Integrase_H2C2"/>
</dbReference>
<dbReference type="Proteomes" id="UP001151760">
    <property type="component" value="Unassembled WGS sequence"/>
</dbReference>
<dbReference type="SUPFAM" id="SSF50630">
    <property type="entry name" value="Acid proteases"/>
    <property type="match status" value="1"/>
</dbReference>
<dbReference type="CDD" id="cd22249">
    <property type="entry name" value="UDM1_RNF168_RNF169-like"/>
    <property type="match status" value="1"/>
</dbReference>
<dbReference type="CDD" id="cd00303">
    <property type="entry name" value="retropepsin_like"/>
    <property type="match status" value="1"/>
</dbReference>
<dbReference type="InterPro" id="IPR036875">
    <property type="entry name" value="Znf_CCHC_sf"/>
</dbReference>
<dbReference type="PROSITE" id="PS00141">
    <property type="entry name" value="ASP_PROTEASE"/>
    <property type="match status" value="1"/>
</dbReference>
<feature type="region of interest" description="Disordered" evidence="16">
    <location>
        <begin position="1767"/>
        <end position="1826"/>
    </location>
</feature>
<evidence type="ECO:0000256" key="2">
    <source>
        <dbReference type="ARBA" id="ARBA00022679"/>
    </source>
</evidence>
<evidence type="ECO:0000256" key="11">
    <source>
        <dbReference type="ARBA" id="ARBA00022918"/>
    </source>
</evidence>
<keyword evidence="6" id="KW-0255">Endonuclease</keyword>
<protein>
    <submittedName>
        <fullName evidence="19">Reverse transcriptase domain-containing protein</fullName>
    </submittedName>
</protein>
<dbReference type="Pfam" id="PF03732">
    <property type="entry name" value="Retrotrans_gag"/>
    <property type="match status" value="1"/>
</dbReference>
<dbReference type="InterPro" id="IPR050951">
    <property type="entry name" value="Retrovirus_Pol_polyprotein"/>
</dbReference>
<keyword evidence="12" id="KW-0238">DNA-binding</keyword>
<feature type="region of interest" description="Disordered" evidence="16">
    <location>
        <begin position="741"/>
        <end position="763"/>
    </location>
</feature>
<organism evidence="19 20">
    <name type="scientific">Tanacetum coccineum</name>
    <dbReference type="NCBI Taxonomy" id="301880"/>
    <lineage>
        <taxon>Eukaryota</taxon>
        <taxon>Viridiplantae</taxon>
        <taxon>Streptophyta</taxon>
        <taxon>Embryophyta</taxon>
        <taxon>Tracheophyta</taxon>
        <taxon>Spermatophyta</taxon>
        <taxon>Magnoliopsida</taxon>
        <taxon>eudicotyledons</taxon>
        <taxon>Gunneridae</taxon>
        <taxon>Pentapetalae</taxon>
        <taxon>asterids</taxon>
        <taxon>campanulids</taxon>
        <taxon>Asterales</taxon>
        <taxon>Asteraceae</taxon>
        <taxon>Asteroideae</taxon>
        <taxon>Anthemideae</taxon>
        <taxon>Anthemidinae</taxon>
        <taxon>Tanacetum</taxon>
    </lineage>
</organism>
<evidence type="ECO:0000256" key="4">
    <source>
        <dbReference type="ARBA" id="ARBA00022722"/>
    </source>
</evidence>
<dbReference type="EMBL" id="BQNB010008754">
    <property type="protein sequence ID" value="GJS53842.1"/>
    <property type="molecule type" value="Genomic_DNA"/>
</dbReference>
<evidence type="ECO:0000256" key="13">
    <source>
        <dbReference type="ARBA" id="ARBA00023268"/>
    </source>
</evidence>
<dbReference type="Pfam" id="PF17921">
    <property type="entry name" value="Integrase_H2C2"/>
    <property type="match status" value="1"/>
</dbReference>
<dbReference type="InterPro" id="IPR036397">
    <property type="entry name" value="RNaseH_sf"/>
</dbReference>
<feature type="compositionally biased region" description="Acidic residues" evidence="16">
    <location>
        <begin position="106"/>
        <end position="137"/>
    </location>
</feature>
<evidence type="ECO:0000256" key="6">
    <source>
        <dbReference type="ARBA" id="ARBA00022759"/>
    </source>
</evidence>
<dbReference type="PROSITE" id="PS50158">
    <property type="entry name" value="ZF_CCHC"/>
    <property type="match status" value="2"/>
</dbReference>
<gene>
    <name evidence="19" type="ORF">Tco_0627204</name>
</gene>
<dbReference type="SUPFAM" id="SSF53098">
    <property type="entry name" value="Ribonuclease H-like"/>
    <property type="match status" value="1"/>
</dbReference>
<evidence type="ECO:0000256" key="12">
    <source>
        <dbReference type="ARBA" id="ARBA00023125"/>
    </source>
</evidence>
<feature type="region of interest" description="Disordered" evidence="16">
    <location>
        <begin position="1943"/>
        <end position="1992"/>
    </location>
</feature>
<keyword evidence="3" id="KW-0548">Nucleotidyltransferase</keyword>
<feature type="region of interest" description="Disordered" evidence="16">
    <location>
        <begin position="37"/>
        <end position="180"/>
    </location>
</feature>
<keyword evidence="9" id="KW-0694">RNA-binding</keyword>
<keyword evidence="13" id="KW-0511">Multifunctional enzyme</keyword>
<feature type="region of interest" description="Disordered" evidence="16">
    <location>
        <begin position="526"/>
        <end position="548"/>
    </location>
</feature>
<dbReference type="Gene3D" id="1.10.340.70">
    <property type="match status" value="1"/>
</dbReference>
<name>A0ABQ4WLV1_9ASTR</name>
<evidence type="ECO:0000259" key="17">
    <source>
        <dbReference type="PROSITE" id="PS50158"/>
    </source>
</evidence>
<dbReference type="PROSITE" id="PS50994">
    <property type="entry name" value="INTEGRASE"/>
    <property type="match status" value="1"/>
</dbReference>
<dbReference type="Gene3D" id="2.40.70.10">
    <property type="entry name" value="Acid Proteases"/>
    <property type="match status" value="1"/>
</dbReference>
<dbReference type="InterPro" id="IPR012337">
    <property type="entry name" value="RNaseH-like_sf"/>
</dbReference>